<gene>
    <name evidence="11" type="primary">tatA_2</name>
    <name evidence="9" type="synonym">tatA</name>
    <name evidence="11" type="ORF">Dalu01_01461</name>
</gene>
<comment type="similarity">
    <text evidence="9">Belongs to the TatA/E family.</text>
</comment>
<dbReference type="Proteomes" id="UP001404956">
    <property type="component" value="Unassembled WGS sequence"/>
</dbReference>
<comment type="caution">
    <text evidence="11">The sequence shown here is derived from an EMBL/GenBank/DDBJ whole genome shotgun (WGS) entry which is preliminary data.</text>
</comment>
<evidence type="ECO:0000256" key="5">
    <source>
        <dbReference type="ARBA" id="ARBA00022927"/>
    </source>
</evidence>
<evidence type="ECO:0000313" key="11">
    <source>
        <dbReference type="EMBL" id="GAA5533063.1"/>
    </source>
</evidence>
<dbReference type="NCBIfam" id="TIGR01411">
    <property type="entry name" value="tatAE"/>
    <property type="match status" value="1"/>
</dbReference>
<feature type="transmembrane region" description="Helical" evidence="9">
    <location>
        <begin position="6"/>
        <end position="22"/>
    </location>
</feature>
<dbReference type="EMBL" id="BAABRV010000003">
    <property type="protein sequence ID" value="GAA5533063.1"/>
    <property type="molecule type" value="Genomic_DNA"/>
</dbReference>
<name>A0ABP9XEN7_9DEIO</name>
<evidence type="ECO:0000313" key="12">
    <source>
        <dbReference type="Proteomes" id="UP001404956"/>
    </source>
</evidence>
<dbReference type="RefSeq" id="WP_345452734.1">
    <property type="nucleotide sequence ID" value="NZ_BAABRV010000003.1"/>
</dbReference>
<keyword evidence="6 9" id="KW-1133">Transmembrane helix</keyword>
<keyword evidence="8 9" id="KW-0472">Membrane</keyword>
<keyword evidence="4 9" id="KW-0812">Transmembrane</keyword>
<dbReference type="InterPro" id="IPR003369">
    <property type="entry name" value="TatA/B/E"/>
</dbReference>
<keyword evidence="2 9" id="KW-0813">Transport</keyword>
<evidence type="ECO:0000256" key="8">
    <source>
        <dbReference type="ARBA" id="ARBA00023136"/>
    </source>
</evidence>
<evidence type="ECO:0000256" key="10">
    <source>
        <dbReference type="SAM" id="MobiDB-lite"/>
    </source>
</evidence>
<keyword evidence="3 9" id="KW-1003">Cell membrane</keyword>
<evidence type="ECO:0000256" key="9">
    <source>
        <dbReference type="HAMAP-Rule" id="MF_00236"/>
    </source>
</evidence>
<accession>A0ABP9XEN7</accession>
<evidence type="ECO:0000256" key="3">
    <source>
        <dbReference type="ARBA" id="ARBA00022475"/>
    </source>
</evidence>
<comment type="function">
    <text evidence="9">Part of the twin-arginine translocation (Tat) system that transports large folded proteins containing a characteristic twin-arginine motif in their signal peptide across membranes. TatA could form the protein-conducting channel of the Tat system.</text>
</comment>
<sequence>MPNIGAPELIVILLVALIVFGPRKLPELGKSLGQGLREFRRSTSAVTDELRQGLDSPAPAPADSAPSVIVAAPVPAAQVTVPPAATSRPEGLQG</sequence>
<dbReference type="Gene3D" id="1.20.5.3310">
    <property type="match status" value="1"/>
</dbReference>
<keyword evidence="5 9" id="KW-0653">Protein transport</keyword>
<feature type="region of interest" description="Disordered" evidence="10">
    <location>
        <begin position="43"/>
        <end position="65"/>
    </location>
</feature>
<dbReference type="NCBIfam" id="NF011430">
    <property type="entry name" value="PRK14861.1"/>
    <property type="match status" value="1"/>
</dbReference>
<evidence type="ECO:0000256" key="1">
    <source>
        <dbReference type="ARBA" id="ARBA00004162"/>
    </source>
</evidence>
<keyword evidence="7 9" id="KW-0811">Translocation</keyword>
<evidence type="ECO:0000256" key="4">
    <source>
        <dbReference type="ARBA" id="ARBA00022692"/>
    </source>
</evidence>
<comment type="subunit">
    <text evidence="9">Forms a complex with TatC.</text>
</comment>
<evidence type="ECO:0000256" key="7">
    <source>
        <dbReference type="ARBA" id="ARBA00023010"/>
    </source>
</evidence>
<keyword evidence="12" id="KW-1185">Reference proteome</keyword>
<reference evidence="11 12" key="1">
    <citation type="submission" date="2024-02" db="EMBL/GenBank/DDBJ databases">
        <title>Deinococcus aluminii NBRC 112889.</title>
        <authorList>
            <person name="Ichikawa N."/>
            <person name="Katano-Makiyama Y."/>
            <person name="Hidaka K."/>
        </authorList>
    </citation>
    <scope>NUCLEOTIDE SEQUENCE [LARGE SCALE GENOMIC DNA]</scope>
    <source>
        <strain evidence="11 12">NBRC 112889</strain>
    </source>
</reference>
<dbReference type="InterPro" id="IPR006312">
    <property type="entry name" value="TatA/E"/>
</dbReference>
<protein>
    <recommendedName>
        <fullName evidence="9">Sec-independent protein translocase protein TatA</fullName>
    </recommendedName>
</protein>
<organism evidence="11 12">
    <name type="scientific">Deinococcus aluminii</name>
    <dbReference type="NCBI Taxonomy" id="1656885"/>
    <lineage>
        <taxon>Bacteria</taxon>
        <taxon>Thermotogati</taxon>
        <taxon>Deinococcota</taxon>
        <taxon>Deinococci</taxon>
        <taxon>Deinococcales</taxon>
        <taxon>Deinococcaceae</taxon>
        <taxon>Deinococcus</taxon>
    </lineage>
</organism>
<dbReference type="PRINTS" id="PR01506">
    <property type="entry name" value="TATBPROTEIN"/>
</dbReference>
<dbReference type="PANTHER" id="PTHR42982:SF1">
    <property type="entry name" value="SEC-INDEPENDENT PROTEIN TRANSLOCASE PROTEIN TATA"/>
    <property type="match status" value="1"/>
</dbReference>
<dbReference type="HAMAP" id="MF_00236">
    <property type="entry name" value="TatA_E"/>
    <property type="match status" value="1"/>
</dbReference>
<evidence type="ECO:0000256" key="6">
    <source>
        <dbReference type="ARBA" id="ARBA00022989"/>
    </source>
</evidence>
<dbReference type="PANTHER" id="PTHR42982">
    <property type="entry name" value="SEC-INDEPENDENT PROTEIN TRANSLOCASE PROTEIN TATA"/>
    <property type="match status" value="1"/>
</dbReference>
<dbReference type="Pfam" id="PF02416">
    <property type="entry name" value="TatA_B_E"/>
    <property type="match status" value="1"/>
</dbReference>
<proteinExistence type="inferred from homology"/>
<evidence type="ECO:0000256" key="2">
    <source>
        <dbReference type="ARBA" id="ARBA00022448"/>
    </source>
</evidence>
<comment type="subcellular location">
    <subcellularLocation>
        <location evidence="1 9">Cell membrane</location>
        <topology evidence="1 9">Single-pass membrane protein</topology>
    </subcellularLocation>
</comment>